<dbReference type="Pfam" id="PF10282">
    <property type="entry name" value="Lactonase"/>
    <property type="match status" value="4"/>
</dbReference>
<evidence type="ECO:0000313" key="6">
    <source>
        <dbReference type="Proteomes" id="UP000315010"/>
    </source>
</evidence>
<dbReference type="InterPro" id="IPR051417">
    <property type="entry name" value="SDr/BOS_complex"/>
</dbReference>
<dbReference type="InterPro" id="IPR011047">
    <property type="entry name" value="Quinoprotein_ADH-like_sf"/>
</dbReference>
<dbReference type="InterPro" id="IPR011048">
    <property type="entry name" value="Haem_d1_sf"/>
</dbReference>
<dbReference type="PANTHER" id="PTHR23303">
    <property type="entry name" value="CARBOXYPEPTIDASE REGULATORY REGION-CONTAINING"/>
    <property type="match status" value="1"/>
</dbReference>
<dbReference type="SUPFAM" id="SSF117074">
    <property type="entry name" value="Hypothetical protein PA1324"/>
    <property type="match status" value="11"/>
</dbReference>
<evidence type="ECO:0000313" key="5">
    <source>
        <dbReference type="EMBL" id="TWT85036.1"/>
    </source>
</evidence>
<dbReference type="SUPFAM" id="SSF50969">
    <property type="entry name" value="YVTN repeat-like/Quinoprotein amine dehydrogenase"/>
    <property type="match status" value="1"/>
</dbReference>
<dbReference type="Gene3D" id="2.120.10.30">
    <property type="entry name" value="TolB, C-terminal domain"/>
    <property type="match status" value="2"/>
</dbReference>
<dbReference type="SUPFAM" id="SSF51004">
    <property type="entry name" value="C-terminal (heme d1) domain of cytochrome cd1-nitrite reductase"/>
    <property type="match status" value="1"/>
</dbReference>
<dbReference type="InterPro" id="IPR019405">
    <property type="entry name" value="Lactonase_7-beta_prop"/>
</dbReference>
<dbReference type="Pfam" id="PF20009">
    <property type="entry name" value="GEVED"/>
    <property type="match status" value="1"/>
</dbReference>
<dbReference type="Pfam" id="PF17210">
    <property type="entry name" value="SdrD_B"/>
    <property type="match status" value="7"/>
</dbReference>
<feature type="domain" description="Cadherin" evidence="4">
    <location>
        <begin position="5725"/>
        <end position="5822"/>
    </location>
</feature>
<dbReference type="SUPFAM" id="SSF49313">
    <property type="entry name" value="Cadherin-like"/>
    <property type="match status" value="1"/>
</dbReference>
<organism evidence="5 6">
    <name type="scientific">Novipirellula herctigrandis</name>
    <dbReference type="NCBI Taxonomy" id="2527986"/>
    <lineage>
        <taxon>Bacteria</taxon>
        <taxon>Pseudomonadati</taxon>
        <taxon>Planctomycetota</taxon>
        <taxon>Planctomycetia</taxon>
        <taxon>Pirellulales</taxon>
        <taxon>Pirellulaceae</taxon>
        <taxon>Novipirellula</taxon>
    </lineage>
</organism>
<evidence type="ECO:0000256" key="3">
    <source>
        <dbReference type="ARBA" id="ARBA00022729"/>
    </source>
</evidence>
<gene>
    <name evidence="5" type="primary">sdrD_2</name>
    <name evidence="5" type="ORF">CA13_65180</name>
</gene>
<reference evidence="5 6" key="1">
    <citation type="submission" date="2019-02" db="EMBL/GenBank/DDBJ databases">
        <title>Deep-cultivation of Planctomycetes and their phenomic and genomic characterization uncovers novel biology.</title>
        <authorList>
            <person name="Wiegand S."/>
            <person name="Jogler M."/>
            <person name="Boedeker C."/>
            <person name="Pinto D."/>
            <person name="Vollmers J."/>
            <person name="Rivas-Marin E."/>
            <person name="Kohn T."/>
            <person name="Peeters S.H."/>
            <person name="Heuer A."/>
            <person name="Rast P."/>
            <person name="Oberbeckmann S."/>
            <person name="Bunk B."/>
            <person name="Jeske O."/>
            <person name="Meyerdierks A."/>
            <person name="Storesund J.E."/>
            <person name="Kallscheuer N."/>
            <person name="Luecker S."/>
            <person name="Lage O.M."/>
            <person name="Pohl T."/>
            <person name="Merkel B.J."/>
            <person name="Hornburger P."/>
            <person name="Mueller R.-W."/>
            <person name="Bruemmer F."/>
            <person name="Labrenz M."/>
            <person name="Spormann A.M."/>
            <person name="Op Den Camp H."/>
            <person name="Overmann J."/>
            <person name="Amann R."/>
            <person name="Jetten M.S.M."/>
            <person name="Mascher T."/>
            <person name="Medema M.H."/>
            <person name="Devos D.P."/>
            <person name="Kaster A.-K."/>
            <person name="Ovreas L."/>
            <person name="Rohde M."/>
            <person name="Galperin M.Y."/>
            <person name="Jogler C."/>
        </authorList>
    </citation>
    <scope>NUCLEOTIDE SEQUENCE [LARGE SCALE GENOMIC DNA]</scope>
    <source>
        <strain evidence="5 6">CA13</strain>
    </source>
</reference>
<dbReference type="InterPro" id="IPR015943">
    <property type="entry name" value="WD40/YVTN_repeat-like_dom_sf"/>
</dbReference>
<evidence type="ECO:0000256" key="2">
    <source>
        <dbReference type="ARBA" id="ARBA00022525"/>
    </source>
</evidence>
<accession>A0A5C5ZCY0</accession>
<dbReference type="GO" id="GO:0005509">
    <property type="term" value="F:calcium ion binding"/>
    <property type="evidence" value="ECO:0007669"/>
    <property type="project" value="InterPro"/>
</dbReference>
<name>A0A5C5ZCY0_9BACT</name>
<dbReference type="SUPFAM" id="SSF50998">
    <property type="entry name" value="Quinoprotein alcohol dehydrogenase-like"/>
    <property type="match status" value="2"/>
</dbReference>
<dbReference type="SUPFAM" id="SSF69304">
    <property type="entry name" value="Tricorn protease N-terminal domain"/>
    <property type="match status" value="1"/>
</dbReference>
<dbReference type="InterPro" id="IPR011042">
    <property type="entry name" value="6-blade_b-propeller_TolB-like"/>
</dbReference>
<dbReference type="GO" id="GO:0007156">
    <property type="term" value="P:homophilic cell adhesion via plasma membrane adhesion molecules"/>
    <property type="evidence" value="ECO:0007669"/>
    <property type="project" value="InterPro"/>
</dbReference>
<dbReference type="Gene3D" id="2.60.40.60">
    <property type="entry name" value="Cadherins"/>
    <property type="match status" value="1"/>
</dbReference>
<evidence type="ECO:0000256" key="1">
    <source>
        <dbReference type="ARBA" id="ARBA00004613"/>
    </source>
</evidence>
<dbReference type="InterPro" id="IPR001680">
    <property type="entry name" value="WD40_rpt"/>
</dbReference>
<proteinExistence type="predicted"/>
<dbReference type="Gene3D" id="2.60.40.10">
    <property type="entry name" value="Immunoglobulins"/>
    <property type="match status" value="13"/>
</dbReference>
<dbReference type="GO" id="GO:0016020">
    <property type="term" value="C:membrane"/>
    <property type="evidence" value="ECO:0007669"/>
    <property type="project" value="InterPro"/>
</dbReference>
<dbReference type="InterPro" id="IPR002126">
    <property type="entry name" value="Cadherin-like_dom"/>
</dbReference>
<dbReference type="SMART" id="SM00320">
    <property type="entry name" value="WD40"/>
    <property type="match status" value="5"/>
</dbReference>
<evidence type="ECO:0000259" key="4">
    <source>
        <dbReference type="PROSITE" id="PS50268"/>
    </source>
</evidence>
<sequence>MGRNTFRFQTDSVRKKRRRLTCELLESRRVLAGAGPEVLSIVRADANPTNDAQVAFEITFDEAVTGVDANDFAFAVSGVTSPSVANVTGSGTVYRAVVNTGTGDGTLRLDLIDNDSILDNQNKPLGGSGTTGNKDGSFFGAQSYTIDKTAPITTGATLVGTPAAIDATIDFNLTFSEPVSTIVASMFQLSGSASPTATISSVSGSGSSYVINVDTGGGQGDLQLDFVDDDTITDAVGNPVNGIGSQTIVGQSHTVDHVAPTVVSIVADQPSPTNAELISLEVTFDEPVVNVGLNDFQLTATDVTNAMITNVVGSSNVYTVTISTGTGDGSVQLSMSPTAMISDVAGNVLPVSSTVSSLLEIDKTLAISMSVAVVGSGFSDASSVQYDVTFPEPMLGISPGVFEVYTSGTSTLTGMSVSSVTGSGTDYTVTIDTGSGDGSLFLRLNNLPGTARDLAGNVANVIYASGSVWTIDRTAPTIDSINLVSSASSNQASVAFDVSLSESMYGLSASDFFLVTTGVSGASISSVSQNGSSLLYRVFVNTGSGNGTVSIANTTTGLGSDSAGNPFASVQSGFPSYIMDRTAPLITSLVRQDTNPTAAGSVQFGLQFSEPVENFGIDDLLVLTNGTLSGASVTSVNGDGTSFVVSVDTGSGDGDLELGTVASPTATDAAGNTIPSSYSGGEVYTLDRTTPTILMVDRVSPTVTTGNSIQYVVSYSEPVLNVQTSDFLVVTSPEATPQPAISAVGVEGATATVTVDVSSYEGAVYLYAKGGEITDAVGNPIGNQVVASQQFYVDRTPPMVTSVVLEQSTPTTLSDLSFLVTLSELINGFSSADVAIDQTGLPNAAVSSIEYVASDQRRVHVSVGQGQGSLSIDILGDQTIRDLANQKIVGDSTDHPAYVVDNLAPTVQSISLVGPNPITTSTFTFQVAFSEPVTGVSSSSFSVAATGAVSATIDSVTGSGDTYEVTVTNSGDTGTIALTVNDDDSIADALLNPLGGVGDNNGDFASATFGVGTTGRIAGRVVDDMDGDGYADLAEVGIVGVTVYVDQNGNAQYDTGEPYAETLGDDGTTTEVNEAGTYLISGVMPGEQTVRMVSPVGWLQTNPAMRASGSGQLTLVQLLQDNVGGNNALEEVAGVTESPDGNFVYVAAYTDNAVTVYSRNPSTGGLTRVQTVVNGSDGVAGLVGAQSIAITQDGQHLYVASAIDDALVMFSRDESTGLLTYLGHLKQGVGGVDGLNEATAIRESADGKNLYVASVTSSSLAVFDRDPASGLVTFSQKLTGATGNSFSVDLSPDQRHVYLSSGTSNAVNVYDRDLSTGQLTLTQTVTKASAGFSTLNEPWGISVAPDGKHVYVATRLSQGVVVLNRDVVTGHVSFNQFVPDPFSFANPDPVAVLVSPDGHHVAVTFQTGGGLAIYSRDQASGQLTLVEFYRDGVDGFNLLRGAWDVEFSNDGKSLYLVTAYEDAIYAFDREVGDYVPSSVSASVSVGETITLDAFGTTNLVPRVESITYSGANPATDAAVDFLVEFTEPVSGVDVSDFTFVGSFAGATAIAVVGSDASYTLSVSLADGLQGTLSPRVSFAGGVVDNEGQPLGGDGSAVFDSIDVDRQAPTLLSSSKLDSEPTNQTNLRYQLTFSEPVTGLDLSDLSVTASGVTGGAVDSVTGSGDTYVVRISYSGGEGTIGLVFADDDSIVDGVGYSLGGPGTSSIPLASYNVLLGTIEGTIFSDLDSNGLFDAGESGVGAMTLFIDVNNDGDLDGGEPTTTSDPSTGTYSFGGLIDGNYTVRWQPQSPYLQTFPSGNASQSVSVAVASGDSTADFGVHFVLPGTIEGVFWDDLDENGLLDIGEVGVAGLTVYVDLNENGAFDAGTEPSYVTDVDDAETSDLDETGQYTFTGLQPGAYTIRVVSSQWQFLDASPWDNSIPSTYTDATNFSADNKTVRISPDGNFAYVFDHLSNKIVVLQMPSTPGGTLTQVQLLTGEFAGTTNAIGDIAFTPDGSTMYVVENQSNQLAVYSRNTSDGTLARWQTVFPPGVFPYSLEVAPDGNHLYVGGGYLAPYSIDPTDGSLTTLVSTATPARVQDIVFNSEGTRLYAADYGNGLIRVYSRDTTTGAITQLQAIDSQITTDLYSLWSMEISDDDQDIYLAAPLTDLIWHFKAQPDGTLVYSQHYDLDTDNIRDIPMDLELSADGKTLLVALGLDNAIQVLHRDTTDGSLSVGSVLGTSDPTIANIYQNSSSLMGLSADGGLLVRANNRAQSLELYQVSDGVSSTATFEVMEAQTSSINFGVTLQSPKVVSVASSTLGPTNATSIDVVVTFDEPVTGVDIGDFAIDASGVSGVSIQSVSGAATQYTVTLDASAATGEGTVVLRVIDNDTIVDADLHPLDGVGTSSNAGQSAAVMVDHQSPTVISIVALNSPIVDSSDVQFTVTFSESVSGVDSGDFAVTMSGSVSAASLLTVTPGAQANTFDVVVSSGTGDGTISLNLSDNDTIVDVVGHALGGVGLSNGDFVGDFAIIERNPLRTINGTVFNDINNDGVRDAGEDGADGSQIFIDLNGNGDLDSGSEPFDWYVTDGIFSFPNLPLGTYTLRVTDRLHYVESAFSTTTVDLGFDDDPLVVDVPATQNQSAFVGVVFDDLNQNGVRDAGEPGISGQRVYWDDDFDGQYEDFDTFVVTTDDDLGTVGDETGTYELSPLWYRLYQIRVDRGPEWLPTSSESADATISSSTQVVNADFGLTPNLTSISGVVFDDVDGDGVQQAGENSAAGWTVFLDADDNGLLDAGESSQTTDATGGYSFDHLALGNHRVRMMPQSGYVITSTDSAFVPIATSTDTANVDFATHANLTTISGHLFDDVNADGVVDAGEGPIDGVAVYLDSNDNARFDVGEPSTITGASGNYTFIDVQPGEVVVRIVPPTGYDQSTPSVPVDRLFVWHGSDTLREVDPTDGSTIADYWQLTYPTTSITAEGLAFDGESLWALDRNQKKIFEIDPDAVTIESQIDISSLGPPTYGVAWNGLAIIDSTIYVSGAGGEMGSVDASTGTLLGFDSVFDSNFASPFLSGVNQLLGVGVSSDGQSLVVSTDADTILTLDPTTLAISGSNAAITSFELSGVGSVGGSTYVSQISSSSLLVFDSVGNQTGTLLIGCQAVAVAGGVYQDHAARLTVALDQQVTGVEFGASQFSGSISGVQFFDDNGNGVLDGGEQPAVGVTVFADLNNNGSRDFDEPFAVSAGDGSYTIEGVSPGSLIVRATSVSHRPSDAYSSQDRLFGLRNLSGFVRIDEIDTTTGSIANSLFTSVPYNIAVAMAFDGQRLIIVDSSDDMLYQVGLDGAIIRSRHLGEPFINQTNGQTEYTAVTDFGPIVVGGTIYTIRSEFGGLTLYSYDAAADEFTKERPISLEWGLESMPVSYNPTFPVANFGSGVSADGKSIVLATDDDRLIEIDLASGIATFSPEQVSSNGFDYAIDSVGGETFIAYSGRIEVVDNDGNLLRTLTAIPTYLGLAGGTYRDNGQVVDVIVGQTATVDHGHVSTGGIISGTIVTDANENGVIDAGESVVAGATVFLDLDRNGLLDAGEPIATSDASGTYSFTGVAPGEYSVRQVASTGTIARAFAPDQTRLFQAIRGTDNLVVIQELDPITSEVLNQFDSPLPAVTSIGLAARENRVYYSRSGAIDVLNANDGTLLDSIPISTGTKDGLAIIGERAYVQDYNQNTIQVVDLVTRRIVDNLDIGLANGGGPGSFNLAFSLAEAPDGVNLAVVPYSGGDVSIVDPSTGVIIDSLSGIYAGTGSASAGGEYYERGIFSNGVQITIFVHDHLGLQRRVLPLTYEGYVYGLGATSIPATEHRVTLFPEQSLSGVDFGEVSESATISGIQFGDVNANGIQDAGEFGLSGVTVFADLNANGFIDAGEPSTVSIGDGSYTLTDVPRGSQWIRTAATGYNATSSLGSSNRMFGTTRVPDASSPTQYVLQIRELDPATGIPIAYTATSIPVLTAYTSAFVNDRLIIVDNGQDKIMQVALDGTLIGESPLPNSGSSFAYAYGPAVIDGTVYVTMIGGGKPLRLERYDLETNQFYGAMFISEDVSQNPSLDPMPQISESVAESPDGKSIVLFSYVDDRAFIVDPLTARVTTVVNLPETGNRVYFAATLAGELYARGSSSSANLNVYDANYAFVRTLGNPQTGGLAAGIDLALGVLVDANSAAIANVDIGQREIHTDVTGIVSYDTNVNGIVDPGEETAGATVYLDANRNGVLDIGEVTTTTFVDGSYSFTQLSAGDYSVAVDHPTSERVVTTAIETALFALEVSGGVSTIRKHDAITGQVLREFSAPGVSLDVAGLAVDDYALYYASPDGVWVLDHDTGAVMDFFDFANAQYDGLAALGGRIFVLNSTTESILSIDPRTGIILDTLAINAINNTSYSFSGNLGESTDGENLIMRMPSGGGLLIDPDTGLIEQWYAYNYGAWAIAGADGELYRSNGGTAIRVESELEQQIRLVPVGYEPRSIAAAVIPASAYDLRAAEAINFTALDFQLAPADQFPTTIISGVVWSDLDHDGMRDAGEAGLPSVTVYIDVNHNHMFDAGDISQTTLPDDPETTAVDESGSYSFAGLPPGIYDVRQVVQTSFVGTSPVDHVLEYDQRYDTDFVMPSQFEDHPLDDLRLSETGRYLVYASTRQVLSEDTNTVRDVYLLDRTTNEQELVSITTAGLSANNNSFEPDVSSDGRYVIFRSWANNLDPADTDNFLDVYIRDRLLGTTTLLTAGINGGPGNGNSRDAIITPDGHFVVLTSWGDQLVTGDTNALADTFVFDLQSNTVQRVSVTHTHALTDGSSWGGDITPDGRYVLFTSSSSQLVPGDTNAQNDIFRKDLITGQVELASASDTGTPGDNKSQKRSISDDGRWVVFDSLASNLTSDAHPGSGEAYYVYLKDMQTGDIKRISNTTVLGAYEGNSQRPEISGDGRFVVFETDGQLVPADTNQRIDVYMYDRLTEELILVSHGDNGQLSRDSSNNAVISADGSTIAFTTNSSNILGLKTIGGIVTVDIEKLLAAHRVQLSTGGQSSGNDFGQVFVTSSITGTLWNDENGDGVLDDTEPRLGGRTLFLDTNNNGAFDIGEPTRVTLADDPVSPTINEAGSYEFAGLSAGNYAVRQILPTGWTQTAPIEVAGIQLLTETDYAHGVNTTTHPIYDSAASDDGRFIAFSTNKSMLPIDTNTGSDLYLMDRSTGDIELVSQSTSGTLANGVSRNVSISGDGRYVVFRSFASNLSAMDSNGTWNIYVRDRQLETTTLVSSAPASQTSGEQVGNSYSYNPKISRDGSVVTFWSNSSNLIDGDTNGQFDVFLKNMQTGTIERINVDSDENQASGGQSHENLPNANGQLVGFWSNATNLVPGDNNASNDVFIRDRQTGLTERVSVSATGEQGNASSDHFSMSDDGRFFAFQSNATNLTSDVGLTGSKQVFLKDRQTGTVTLVSKGDAALPDGTALYPAISSDGRWLTYQSTSSNIVPDDTNGSVDVFLYDTVNATTAILSRNTAGGASDGPSDWPRMSRDGSTIMFNSAATNLVDQSPVSGALYIYRTQSDDPFVMKVALGLDQTLAGNNFGSQEMVDRGDAPQSYGSATHRFDPEIRLGAEVSFDIQTGLADPDDDGVLVTSRLSAGFSGQFEVTTSTVGTLAAWIDFNADGDFDPEERSEFTVGIAESTTTESIVISIPADATLGETYARFRFSTDATSVQLPTGQALNGEVEDYPVTLETPVAATDIALSNTSINENLDTSAADLLFASLAGVDEDHNDSHTFELVPGTGDTDNTKFVISGDQILLKQGEILDYETQSSYTVRIQVSDAAGLTFEKSVELGVNNLVELTKQHITVGDGAAQRSRIDTVTIEFDAEIAIEPNAFVVTKRGDGGGQVIVDFTTRVDSNGHTIADLTFSGLFVNFGSLVDGNYELRVDAAKIVSVGGFGLDANQDGVTGDDFRFGDDAADKFFRLFGDVRGLRAVGAFEFNQFRQSFGKVAVQFGYNQAFDYRGLGVVGSFEFNEFRKRYGSILGWE</sequence>
<dbReference type="GO" id="GO:0005576">
    <property type="term" value="C:extracellular region"/>
    <property type="evidence" value="ECO:0007669"/>
    <property type="project" value="UniProtKB-SubCell"/>
</dbReference>
<dbReference type="Proteomes" id="UP000315010">
    <property type="component" value="Unassembled WGS sequence"/>
</dbReference>
<dbReference type="OrthoDB" id="252653at2"/>
<dbReference type="SUPFAM" id="SSF82171">
    <property type="entry name" value="DPP6 N-terminal domain-like"/>
    <property type="match status" value="2"/>
</dbReference>
<comment type="subcellular location">
    <subcellularLocation>
        <location evidence="1">Secreted</location>
    </subcellularLocation>
</comment>
<keyword evidence="2" id="KW-0964">Secreted</keyword>
<comment type="caution">
    <text evidence="5">The sequence shown here is derived from an EMBL/GenBank/DDBJ whole genome shotgun (WGS) entry which is preliminary data.</text>
</comment>
<dbReference type="Gene3D" id="2.130.10.10">
    <property type="entry name" value="YVTN repeat-like/Quinoprotein amine dehydrogenase"/>
    <property type="match status" value="5"/>
</dbReference>
<protein>
    <submittedName>
        <fullName evidence="5">Serine-aspartate repeat-containing protein D</fullName>
    </submittedName>
</protein>
<dbReference type="InterPro" id="IPR033764">
    <property type="entry name" value="Sdr_B"/>
</dbReference>
<dbReference type="InterPro" id="IPR045474">
    <property type="entry name" value="GEVED"/>
</dbReference>
<keyword evidence="3" id="KW-0732">Signal</keyword>
<dbReference type="InterPro" id="IPR011044">
    <property type="entry name" value="Quino_amine_DH_bsu"/>
</dbReference>
<dbReference type="PROSITE" id="PS50268">
    <property type="entry name" value="CADHERIN_2"/>
    <property type="match status" value="1"/>
</dbReference>
<dbReference type="SUPFAM" id="SSF63825">
    <property type="entry name" value="YWTD domain"/>
    <property type="match status" value="1"/>
</dbReference>
<keyword evidence="6" id="KW-1185">Reference proteome</keyword>
<dbReference type="InterPro" id="IPR015919">
    <property type="entry name" value="Cadherin-like_sf"/>
</dbReference>
<dbReference type="PANTHER" id="PTHR23303:SF15">
    <property type="entry name" value="COLOSSIN-A"/>
    <property type="match status" value="1"/>
</dbReference>
<dbReference type="InterPro" id="IPR013783">
    <property type="entry name" value="Ig-like_fold"/>
</dbReference>
<dbReference type="EMBL" id="SJPJ01000001">
    <property type="protein sequence ID" value="TWT85036.1"/>
    <property type="molecule type" value="Genomic_DNA"/>
</dbReference>